<dbReference type="AlphaFoldDB" id="A0A7S2MRC5"/>
<protein>
    <recommendedName>
        <fullName evidence="2">EF-hand domain-containing protein</fullName>
    </recommendedName>
</protein>
<dbReference type="EMBL" id="HBGU01052215">
    <property type="protein sequence ID" value="CAD9497758.1"/>
    <property type="molecule type" value="Transcribed_RNA"/>
</dbReference>
<sequence>MSASWHAAPARPATTQVSHCAMSRPRMAAGEAIGTLSTHILSLEAQCQAGESSACVMIDQISGYAQALKDLNERRTRAPDAPIITDERSDPADDALRKTRFTFDAAAAEDPNSVTGALVKLFKAYDREGVGEVSLSKLTSRWVASRTDGSSLYMPSSGGGPLEWEARQARAGSRRMHRLFAASATGNGGKVSLDEFVGTLVNEYEKRMERGLSQSRAIAEISTNMPQNAIFAEMYGSE</sequence>
<name>A0A7S2MRC5_9EUKA</name>
<evidence type="ECO:0008006" key="2">
    <source>
        <dbReference type="Google" id="ProtNLM"/>
    </source>
</evidence>
<reference evidence="1" key="1">
    <citation type="submission" date="2021-01" db="EMBL/GenBank/DDBJ databases">
        <authorList>
            <person name="Corre E."/>
            <person name="Pelletier E."/>
            <person name="Niang G."/>
            <person name="Scheremetjew M."/>
            <person name="Finn R."/>
            <person name="Kale V."/>
            <person name="Holt S."/>
            <person name="Cochrane G."/>
            <person name="Meng A."/>
            <person name="Brown T."/>
            <person name="Cohen L."/>
        </authorList>
    </citation>
    <scope>NUCLEOTIDE SEQUENCE</scope>
    <source>
        <strain evidence="1">UTEX LB 985</strain>
    </source>
</reference>
<evidence type="ECO:0000313" key="1">
    <source>
        <dbReference type="EMBL" id="CAD9497758.1"/>
    </source>
</evidence>
<proteinExistence type="predicted"/>
<accession>A0A7S2MRC5</accession>
<gene>
    <name evidence="1" type="ORF">CBRE1094_LOCUS28500</name>
</gene>
<organism evidence="1">
    <name type="scientific">Haptolina brevifila</name>
    <dbReference type="NCBI Taxonomy" id="156173"/>
    <lineage>
        <taxon>Eukaryota</taxon>
        <taxon>Haptista</taxon>
        <taxon>Haptophyta</taxon>
        <taxon>Prymnesiophyceae</taxon>
        <taxon>Prymnesiales</taxon>
        <taxon>Prymnesiaceae</taxon>
        <taxon>Haptolina</taxon>
    </lineage>
</organism>